<feature type="domain" description="Putative restriction endonuclease" evidence="2">
    <location>
        <begin position="13"/>
        <end position="178"/>
    </location>
</feature>
<sequence>MTGSARRRYSYAAYLELDETSNVKLEYLNGEIFAMAGGTPEHAALAMNIGIALAAVRDHGCHICSSDLRIRVLATGLAAYPDVTIVCGPIEREPASQTTITNPTIIVEVLSDSTQDYDRGAKVEHYRQIPSLRAALLVSHDRASIEAWRRGEDGSWSRSEHGRGAVLELPGIGVQLAVDEVYRGALTDAREWTLSRGDAGGRPDRPTGRSIRADPAARGRRGRAPSWCRSSTRRTTLPR</sequence>
<comment type="caution">
    <text evidence="3">The sequence shown here is derived from an EMBL/GenBank/DDBJ whole genome shotgun (WGS) entry which is preliminary data.</text>
</comment>
<dbReference type="Gene3D" id="3.90.1570.10">
    <property type="entry name" value="tt1808, chain A"/>
    <property type="match status" value="1"/>
</dbReference>
<dbReference type="InterPro" id="IPR012296">
    <property type="entry name" value="Nuclease_put_TT1808"/>
</dbReference>
<organism evidence="3 4">
    <name type="scientific">Enhygromyxa salina</name>
    <dbReference type="NCBI Taxonomy" id="215803"/>
    <lineage>
        <taxon>Bacteria</taxon>
        <taxon>Pseudomonadati</taxon>
        <taxon>Myxococcota</taxon>
        <taxon>Polyangia</taxon>
        <taxon>Nannocystales</taxon>
        <taxon>Nannocystaceae</taxon>
        <taxon>Enhygromyxa</taxon>
    </lineage>
</organism>
<proteinExistence type="predicted"/>
<dbReference type="InterPro" id="IPR008538">
    <property type="entry name" value="Uma2"/>
</dbReference>
<feature type="region of interest" description="Disordered" evidence="1">
    <location>
        <begin position="194"/>
        <end position="239"/>
    </location>
</feature>
<dbReference type="EMBL" id="PVNL01000130">
    <property type="protein sequence ID" value="PRP97371.1"/>
    <property type="molecule type" value="Genomic_DNA"/>
</dbReference>
<name>A0A2S9XXC7_9BACT</name>
<dbReference type="PANTHER" id="PTHR36558:SF1">
    <property type="entry name" value="RESTRICTION ENDONUCLEASE DOMAIN-CONTAINING PROTEIN-RELATED"/>
    <property type="match status" value="1"/>
</dbReference>
<dbReference type="SUPFAM" id="SSF52980">
    <property type="entry name" value="Restriction endonuclease-like"/>
    <property type="match status" value="1"/>
</dbReference>
<protein>
    <recommendedName>
        <fullName evidence="2">Putative restriction endonuclease domain-containing protein</fullName>
    </recommendedName>
</protein>
<dbReference type="Pfam" id="PF05685">
    <property type="entry name" value="Uma2"/>
    <property type="match status" value="1"/>
</dbReference>
<evidence type="ECO:0000313" key="4">
    <source>
        <dbReference type="Proteomes" id="UP000238823"/>
    </source>
</evidence>
<reference evidence="3 4" key="1">
    <citation type="submission" date="2018-03" db="EMBL/GenBank/DDBJ databases">
        <title>Draft Genome Sequences of the Obligatory Marine Myxobacteria Enhygromyxa salina SWB007.</title>
        <authorList>
            <person name="Poehlein A."/>
            <person name="Moghaddam J.A."/>
            <person name="Harms H."/>
            <person name="Alanjari M."/>
            <person name="Koenig G.M."/>
            <person name="Daniel R."/>
            <person name="Schaeberle T.F."/>
        </authorList>
    </citation>
    <scope>NUCLEOTIDE SEQUENCE [LARGE SCALE GENOMIC DNA]</scope>
    <source>
        <strain evidence="3 4">SWB007</strain>
    </source>
</reference>
<dbReference type="CDD" id="cd06260">
    <property type="entry name" value="DUF820-like"/>
    <property type="match status" value="1"/>
</dbReference>
<dbReference type="InterPro" id="IPR011335">
    <property type="entry name" value="Restrct_endonuc-II-like"/>
</dbReference>
<accession>A0A2S9XXC7</accession>
<evidence type="ECO:0000259" key="2">
    <source>
        <dbReference type="Pfam" id="PF05685"/>
    </source>
</evidence>
<dbReference type="PANTHER" id="PTHR36558">
    <property type="entry name" value="GLR1098 PROTEIN"/>
    <property type="match status" value="1"/>
</dbReference>
<evidence type="ECO:0000256" key="1">
    <source>
        <dbReference type="SAM" id="MobiDB-lite"/>
    </source>
</evidence>
<dbReference type="AlphaFoldDB" id="A0A2S9XXC7"/>
<feature type="compositionally biased region" description="Polar residues" evidence="1">
    <location>
        <begin position="228"/>
        <end position="239"/>
    </location>
</feature>
<feature type="compositionally biased region" description="Basic and acidic residues" evidence="1">
    <location>
        <begin position="194"/>
        <end position="217"/>
    </location>
</feature>
<gene>
    <name evidence="3" type="ORF">ENSA7_67210</name>
</gene>
<dbReference type="Proteomes" id="UP000238823">
    <property type="component" value="Unassembled WGS sequence"/>
</dbReference>
<evidence type="ECO:0000313" key="3">
    <source>
        <dbReference type="EMBL" id="PRP97371.1"/>
    </source>
</evidence>